<evidence type="ECO:0000256" key="4">
    <source>
        <dbReference type="ARBA" id="ARBA00022741"/>
    </source>
</evidence>
<dbReference type="EMBL" id="CATNWA010017338">
    <property type="protein sequence ID" value="CAI9599712.1"/>
    <property type="molecule type" value="Genomic_DNA"/>
</dbReference>
<keyword evidence="4" id="KW-0547">Nucleotide-binding</keyword>
<keyword evidence="2" id="KW-1003">Cell membrane</keyword>
<evidence type="ECO:0008006" key="11">
    <source>
        <dbReference type="Google" id="ProtNLM"/>
    </source>
</evidence>
<accession>A0ABN9FRM4</accession>
<evidence type="ECO:0000256" key="3">
    <source>
        <dbReference type="ARBA" id="ARBA00022481"/>
    </source>
</evidence>
<dbReference type="PANTHER" id="PTHR46149">
    <property type="entry name" value="MIP08469P"/>
    <property type="match status" value="1"/>
</dbReference>
<keyword evidence="3" id="KW-0488">Methylation</keyword>
<keyword evidence="5" id="KW-0342">GTP-binding</keyword>
<evidence type="ECO:0000256" key="8">
    <source>
        <dbReference type="ARBA" id="ARBA00038061"/>
    </source>
</evidence>
<evidence type="ECO:0000256" key="5">
    <source>
        <dbReference type="ARBA" id="ARBA00023134"/>
    </source>
</evidence>
<comment type="similarity">
    <text evidence="8">Belongs to the small GTPase superfamily. RasD family.</text>
</comment>
<gene>
    <name evidence="9" type="ORF">SPARVUS_LOCUS12654690</name>
</gene>
<evidence type="ECO:0000313" key="9">
    <source>
        <dbReference type="EMBL" id="CAI9599712.1"/>
    </source>
</evidence>
<reference evidence="9" key="1">
    <citation type="submission" date="2023-05" db="EMBL/GenBank/DDBJ databases">
        <authorList>
            <person name="Stuckert A."/>
        </authorList>
    </citation>
    <scope>NUCLEOTIDE SEQUENCE</scope>
</reference>
<keyword evidence="7" id="KW-0449">Lipoprotein</keyword>
<dbReference type="SMART" id="SM00173">
    <property type="entry name" value="RAS"/>
    <property type="match status" value="1"/>
</dbReference>
<dbReference type="PROSITE" id="PS51421">
    <property type="entry name" value="RAS"/>
    <property type="match status" value="1"/>
</dbReference>
<dbReference type="NCBIfam" id="TIGR00231">
    <property type="entry name" value="small_GTP"/>
    <property type="match status" value="1"/>
</dbReference>
<comment type="caution">
    <text evidence="9">The sequence shown here is derived from an EMBL/GenBank/DDBJ whole genome shotgun (WGS) entry which is preliminary data.</text>
</comment>
<dbReference type="SUPFAM" id="SSF52540">
    <property type="entry name" value="P-loop containing nucleoside triphosphate hydrolases"/>
    <property type="match status" value="1"/>
</dbReference>
<dbReference type="PROSITE" id="PS51419">
    <property type="entry name" value="RAB"/>
    <property type="match status" value="1"/>
</dbReference>
<dbReference type="Gene3D" id="3.40.50.300">
    <property type="entry name" value="P-loop containing nucleotide triphosphate hydrolases"/>
    <property type="match status" value="1"/>
</dbReference>
<protein>
    <recommendedName>
        <fullName evidence="11">Small monomeric GTPase</fullName>
    </recommendedName>
</protein>
<dbReference type="InterPro" id="IPR052236">
    <property type="entry name" value="Small_GTPase_RasD"/>
</dbReference>
<evidence type="ECO:0000256" key="6">
    <source>
        <dbReference type="ARBA" id="ARBA00023136"/>
    </source>
</evidence>
<evidence type="ECO:0000313" key="10">
    <source>
        <dbReference type="Proteomes" id="UP001162483"/>
    </source>
</evidence>
<proteinExistence type="inferred from homology"/>
<dbReference type="InterPro" id="IPR027417">
    <property type="entry name" value="P-loop_NTPase"/>
</dbReference>
<dbReference type="Proteomes" id="UP001162483">
    <property type="component" value="Unassembled WGS sequence"/>
</dbReference>
<keyword evidence="10" id="KW-1185">Reference proteome</keyword>
<dbReference type="InterPro" id="IPR005225">
    <property type="entry name" value="Small_GTP-bd"/>
</dbReference>
<dbReference type="InterPro" id="IPR001806">
    <property type="entry name" value="Small_GTPase"/>
</dbReference>
<dbReference type="Pfam" id="PF00071">
    <property type="entry name" value="Ras"/>
    <property type="match status" value="1"/>
</dbReference>
<dbReference type="PANTHER" id="PTHR46149:SF8">
    <property type="entry name" value="NOVEL MEMBER OF RAS FAMILY"/>
    <property type="match status" value="1"/>
</dbReference>
<organism evidence="9 10">
    <name type="scientific">Staurois parvus</name>
    <dbReference type="NCBI Taxonomy" id="386267"/>
    <lineage>
        <taxon>Eukaryota</taxon>
        <taxon>Metazoa</taxon>
        <taxon>Chordata</taxon>
        <taxon>Craniata</taxon>
        <taxon>Vertebrata</taxon>
        <taxon>Euteleostomi</taxon>
        <taxon>Amphibia</taxon>
        <taxon>Batrachia</taxon>
        <taxon>Anura</taxon>
        <taxon>Neobatrachia</taxon>
        <taxon>Ranoidea</taxon>
        <taxon>Ranidae</taxon>
        <taxon>Staurois</taxon>
    </lineage>
</organism>
<evidence type="ECO:0000256" key="1">
    <source>
        <dbReference type="ARBA" id="ARBA00004193"/>
    </source>
</evidence>
<comment type="subcellular location">
    <subcellularLocation>
        <location evidence="1">Cell membrane</location>
        <topology evidence="1">Lipid-anchor</topology>
    </subcellularLocation>
</comment>
<name>A0ABN9FRM4_9NEOB</name>
<sequence length="155" mass="17332">MGAAGVGKTALIQQLLYDRFEHRHRRTVEEVYCLEPDPELLRLRLEIMDTSGSYSFPAMQKLRIQQGDAFALVFSLADLESFQEVERLRQEILRIKGENDVPIVVVGNQTDRFPGLEWGDRAAVGGAGCRHRRAGVGLRLRGDLSQGQPQSAGRV</sequence>
<keyword evidence="6" id="KW-0472">Membrane</keyword>
<evidence type="ECO:0000256" key="7">
    <source>
        <dbReference type="ARBA" id="ARBA00023288"/>
    </source>
</evidence>
<evidence type="ECO:0000256" key="2">
    <source>
        <dbReference type="ARBA" id="ARBA00022475"/>
    </source>
</evidence>